<name>A0ABW6L6Q3_9ACTN</name>
<reference evidence="3 4" key="1">
    <citation type="submission" date="2024-10" db="EMBL/GenBank/DDBJ databases">
        <title>The Natural Products Discovery Center: Release of the First 8490 Sequenced Strains for Exploring Actinobacteria Biosynthetic Diversity.</title>
        <authorList>
            <person name="Kalkreuter E."/>
            <person name="Kautsar S.A."/>
            <person name="Yang D."/>
            <person name="Bader C.D."/>
            <person name="Teijaro C.N."/>
            <person name="Fluegel L."/>
            <person name="Davis C.M."/>
            <person name="Simpson J.R."/>
            <person name="Lauterbach L."/>
            <person name="Steele A.D."/>
            <person name="Gui C."/>
            <person name="Meng S."/>
            <person name="Li G."/>
            <person name="Viehrig K."/>
            <person name="Ye F."/>
            <person name="Su P."/>
            <person name="Kiefer A.F."/>
            <person name="Nichols A."/>
            <person name="Cepeda A.J."/>
            <person name="Yan W."/>
            <person name="Fan B."/>
            <person name="Jiang Y."/>
            <person name="Adhikari A."/>
            <person name="Zheng C.-J."/>
            <person name="Schuster L."/>
            <person name="Cowan T.M."/>
            <person name="Smanski M.J."/>
            <person name="Chevrette M.G."/>
            <person name="De Carvalho L.P.S."/>
            <person name="Shen B."/>
        </authorList>
    </citation>
    <scope>NUCLEOTIDE SEQUENCE [LARGE SCALE GENOMIC DNA]</scope>
    <source>
        <strain evidence="3 4">NPDC007147</strain>
    </source>
</reference>
<feature type="transmembrane region" description="Helical" evidence="2">
    <location>
        <begin position="21"/>
        <end position="44"/>
    </location>
</feature>
<feature type="transmembrane region" description="Helical" evidence="2">
    <location>
        <begin position="167"/>
        <end position="190"/>
    </location>
</feature>
<evidence type="ECO:0000313" key="3">
    <source>
        <dbReference type="EMBL" id="MFE9174387.1"/>
    </source>
</evidence>
<protein>
    <submittedName>
        <fullName evidence="3">Lipopolysaccharide biosynthesis protein</fullName>
    </submittedName>
</protein>
<sequence>MTDTPTRQRRLSLDRLKKLRPPSWSVLAAGAVLGGLCGGAYGVLTPPTYTATSYVVAVPTAKSDSGAALGFAQAYGRVATQLTVLIDAQDRAGVPLRTLQRSVQAATSPDAPMVSVSATSSRPVLAADMANAVSQALIRQAGTAQDSTRVQLVQFSRAVKPTEPTSASAWVTALVGASAGGLLCGLALLVRPRRKDQEDAPAPAASVPGPAVAADAGQR</sequence>
<organism evidence="3 4">
    <name type="scientific">Streptomyces kebangsaanensis</name>
    <dbReference type="NCBI Taxonomy" id="864058"/>
    <lineage>
        <taxon>Bacteria</taxon>
        <taxon>Bacillati</taxon>
        <taxon>Actinomycetota</taxon>
        <taxon>Actinomycetes</taxon>
        <taxon>Kitasatosporales</taxon>
        <taxon>Streptomycetaceae</taxon>
        <taxon>Streptomyces</taxon>
    </lineage>
</organism>
<evidence type="ECO:0000313" key="4">
    <source>
        <dbReference type="Proteomes" id="UP001601197"/>
    </source>
</evidence>
<feature type="region of interest" description="Disordered" evidence="1">
    <location>
        <begin position="194"/>
        <end position="219"/>
    </location>
</feature>
<dbReference type="EMBL" id="JBIAFJ010000053">
    <property type="protein sequence ID" value="MFE9174387.1"/>
    <property type="molecule type" value="Genomic_DNA"/>
</dbReference>
<dbReference type="Proteomes" id="UP001601197">
    <property type="component" value="Unassembled WGS sequence"/>
</dbReference>
<proteinExistence type="predicted"/>
<evidence type="ECO:0000256" key="1">
    <source>
        <dbReference type="SAM" id="MobiDB-lite"/>
    </source>
</evidence>
<keyword evidence="4" id="KW-1185">Reference proteome</keyword>
<keyword evidence="2" id="KW-0472">Membrane</keyword>
<comment type="caution">
    <text evidence="3">The sequence shown here is derived from an EMBL/GenBank/DDBJ whole genome shotgun (WGS) entry which is preliminary data.</text>
</comment>
<keyword evidence="2" id="KW-0812">Transmembrane</keyword>
<dbReference type="RefSeq" id="WP_073948618.1">
    <property type="nucleotide sequence ID" value="NZ_JBIAFJ010000053.1"/>
</dbReference>
<gene>
    <name evidence="3" type="ORF">ACFYNZ_33970</name>
</gene>
<evidence type="ECO:0000256" key="2">
    <source>
        <dbReference type="SAM" id="Phobius"/>
    </source>
</evidence>
<keyword evidence="2" id="KW-1133">Transmembrane helix</keyword>
<accession>A0ABW6L6Q3</accession>
<feature type="compositionally biased region" description="Low complexity" evidence="1">
    <location>
        <begin position="200"/>
        <end position="219"/>
    </location>
</feature>